<evidence type="ECO:0000256" key="1">
    <source>
        <dbReference type="ARBA" id="ARBA00022574"/>
    </source>
</evidence>
<keyword evidence="6" id="KW-1185">Reference proteome</keyword>
<organism evidence="5 6">
    <name type="scientific">Paramecium octaurelia</name>
    <dbReference type="NCBI Taxonomy" id="43137"/>
    <lineage>
        <taxon>Eukaryota</taxon>
        <taxon>Sar</taxon>
        <taxon>Alveolata</taxon>
        <taxon>Ciliophora</taxon>
        <taxon>Intramacronucleata</taxon>
        <taxon>Oligohymenophorea</taxon>
        <taxon>Peniculida</taxon>
        <taxon>Parameciidae</taxon>
        <taxon>Paramecium</taxon>
    </lineage>
</organism>
<dbReference type="PROSITE" id="PS50294">
    <property type="entry name" value="WD_REPEATS_REGION"/>
    <property type="match status" value="1"/>
</dbReference>
<evidence type="ECO:0000313" key="5">
    <source>
        <dbReference type="EMBL" id="CAD8214169.1"/>
    </source>
</evidence>
<accession>A0A8S1YJY3</accession>
<dbReference type="EMBL" id="CAJJDP010000173">
    <property type="protein sequence ID" value="CAD8214169.1"/>
    <property type="molecule type" value="Genomic_DNA"/>
</dbReference>
<reference evidence="5" key="1">
    <citation type="submission" date="2021-01" db="EMBL/GenBank/DDBJ databases">
        <authorList>
            <consortium name="Genoscope - CEA"/>
            <person name="William W."/>
        </authorList>
    </citation>
    <scope>NUCLEOTIDE SEQUENCE</scope>
</reference>
<sequence length="170" mass="19478">MKADLKEQSLKILKLKILLSRCDLSGSEFDNVTVRGMNMNKTILFNCNWRNLGIKEGINLNGHSKQVISLCFPADCKLLASSSGDNWIRLWDIRNRKNKLCFHRHGVVKSVFQPLVVANMVIYGILKQGNKFQNQLVIMIMLMLIQFVFLLMVLPLQLVVKIRLAVYGML</sequence>
<feature type="transmembrane region" description="Helical" evidence="4">
    <location>
        <begin position="106"/>
        <end position="126"/>
    </location>
</feature>
<dbReference type="SMART" id="SM00320">
    <property type="entry name" value="WD40"/>
    <property type="match status" value="1"/>
</dbReference>
<dbReference type="PANTHER" id="PTHR22847">
    <property type="entry name" value="WD40 REPEAT PROTEIN"/>
    <property type="match status" value="1"/>
</dbReference>
<dbReference type="PROSITE" id="PS50082">
    <property type="entry name" value="WD_REPEATS_2"/>
    <property type="match status" value="1"/>
</dbReference>
<keyword evidence="1 3" id="KW-0853">WD repeat</keyword>
<dbReference type="OMA" id="ALPFNCK"/>
<dbReference type="AlphaFoldDB" id="A0A8S1YJY3"/>
<keyword evidence="4" id="KW-0812">Transmembrane</keyword>
<dbReference type="Pfam" id="PF00400">
    <property type="entry name" value="WD40"/>
    <property type="match status" value="1"/>
</dbReference>
<dbReference type="PROSITE" id="PS00678">
    <property type="entry name" value="WD_REPEATS_1"/>
    <property type="match status" value="1"/>
</dbReference>
<keyword evidence="2" id="KW-0677">Repeat</keyword>
<comment type="caution">
    <text evidence="5">The sequence shown here is derived from an EMBL/GenBank/DDBJ whole genome shotgun (WGS) entry which is preliminary data.</text>
</comment>
<gene>
    <name evidence="5" type="ORF">POCTA_138.1.T1700050</name>
</gene>
<keyword evidence="4" id="KW-1133">Transmembrane helix</keyword>
<name>A0A8S1YJY3_PAROT</name>
<evidence type="ECO:0000313" key="6">
    <source>
        <dbReference type="Proteomes" id="UP000683925"/>
    </source>
</evidence>
<proteinExistence type="predicted"/>
<feature type="transmembrane region" description="Helical" evidence="4">
    <location>
        <begin position="138"/>
        <end position="160"/>
    </location>
</feature>
<dbReference type="PANTHER" id="PTHR22847:SF637">
    <property type="entry name" value="WD REPEAT DOMAIN 5B"/>
    <property type="match status" value="1"/>
</dbReference>
<evidence type="ECO:0000256" key="2">
    <source>
        <dbReference type="ARBA" id="ARBA00022737"/>
    </source>
</evidence>
<dbReference type="Proteomes" id="UP000683925">
    <property type="component" value="Unassembled WGS sequence"/>
</dbReference>
<dbReference type="GO" id="GO:1990234">
    <property type="term" value="C:transferase complex"/>
    <property type="evidence" value="ECO:0007669"/>
    <property type="project" value="UniProtKB-ARBA"/>
</dbReference>
<protein>
    <submittedName>
        <fullName evidence="5">Uncharacterized protein</fullName>
    </submittedName>
</protein>
<dbReference type="InterPro" id="IPR001680">
    <property type="entry name" value="WD40_rpt"/>
</dbReference>
<evidence type="ECO:0000256" key="4">
    <source>
        <dbReference type="SAM" id="Phobius"/>
    </source>
</evidence>
<feature type="repeat" description="WD" evidence="3">
    <location>
        <begin position="60"/>
        <end position="95"/>
    </location>
</feature>
<dbReference type="OrthoDB" id="9890280at2759"/>
<dbReference type="InterPro" id="IPR019775">
    <property type="entry name" value="WD40_repeat_CS"/>
</dbReference>
<keyword evidence="4" id="KW-0472">Membrane</keyword>
<evidence type="ECO:0000256" key="3">
    <source>
        <dbReference type="PROSITE-ProRule" id="PRU00221"/>
    </source>
</evidence>